<dbReference type="PANTHER" id="PTHR43877">
    <property type="entry name" value="AMINOALKYLPHOSPHONATE N-ACETYLTRANSFERASE-RELATED-RELATED"/>
    <property type="match status" value="1"/>
</dbReference>
<protein>
    <submittedName>
        <fullName evidence="5">Ribosomal-protein-alanine N-acetyltransferase</fullName>
    </submittedName>
</protein>
<organism evidence="5 6">
    <name type="scientific">Cryobacterium shii</name>
    <dbReference type="NCBI Taxonomy" id="1259235"/>
    <lineage>
        <taxon>Bacteria</taxon>
        <taxon>Bacillati</taxon>
        <taxon>Actinomycetota</taxon>
        <taxon>Actinomycetes</taxon>
        <taxon>Micrococcales</taxon>
        <taxon>Microbacteriaceae</taxon>
        <taxon>Cryobacterium</taxon>
    </lineage>
</organism>
<proteinExistence type="predicted"/>
<evidence type="ECO:0000256" key="1">
    <source>
        <dbReference type="ARBA" id="ARBA00022679"/>
    </source>
</evidence>
<dbReference type="AlphaFoldDB" id="A0AAQ2C4P1"/>
<dbReference type="InterPro" id="IPR000182">
    <property type="entry name" value="GNAT_dom"/>
</dbReference>
<dbReference type="CDD" id="cd04301">
    <property type="entry name" value="NAT_SF"/>
    <property type="match status" value="1"/>
</dbReference>
<dbReference type="RefSeq" id="WP_134451739.1">
    <property type="nucleotide sequence ID" value="NZ_SOFY01000070.1"/>
</dbReference>
<sequence length="185" mass="20356">MTWQLRRPGAADVDAIMALESRIFATDAWSAEAMARDVADPNCYYLVAFPPDSPDRIEAYAGLLAPRGAREGDVQTIAVTEHARGHGLGRTLMLSLIAEARKRGVREVFLEVRADNPSAQELYRRLGFEEIGVRRGYYQPDNVDAIVMRLDVPLPVSSLTPEPLTPEPLTPEPLTSETLAPEAAE</sequence>
<reference evidence="5 6" key="1">
    <citation type="submission" date="2019-03" db="EMBL/GenBank/DDBJ databases">
        <title>Genomics of glacier-inhabiting Cryobacterium strains.</title>
        <authorList>
            <person name="Liu Q."/>
            <person name="Xin Y.-H."/>
        </authorList>
    </citation>
    <scope>NUCLEOTIDE SEQUENCE [LARGE SCALE GENOMIC DNA]</scope>
    <source>
        <strain evidence="6">TMT1-22</strain>
    </source>
</reference>
<dbReference type="PROSITE" id="PS51186">
    <property type="entry name" value="GNAT"/>
    <property type="match status" value="1"/>
</dbReference>
<evidence type="ECO:0000256" key="3">
    <source>
        <dbReference type="SAM" id="MobiDB-lite"/>
    </source>
</evidence>
<evidence type="ECO:0000259" key="4">
    <source>
        <dbReference type="PROSITE" id="PS51186"/>
    </source>
</evidence>
<accession>A0AAQ2C4P1</accession>
<dbReference type="NCBIfam" id="TIGR01575">
    <property type="entry name" value="rimI"/>
    <property type="match status" value="1"/>
</dbReference>
<dbReference type="SUPFAM" id="SSF55729">
    <property type="entry name" value="Acyl-CoA N-acyltransferases (Nat)"/>
    <property type="match status" value="1"/>
</dbReference>
<comment type="caution">
    <text evidence="5">The sequence shown here is derived from an EMBL/GenBank/DDBJ whole genome shotgun (WGS) entry which is preliminary data.</text>
</comment>
<feature type="compositionally biased region" description="Low complexity" evidence="3">
    <location>
        <begin position="172"/>
        <end position="185"/>
    </location>
</feature>
<dbReference type="InterPro" id="IPR016181">
    <property type="entry name" value="Acyl_CoA_acyltransferase"/>
</dbReference>
<gene>
    <name evidence="5" type="primary">rimI</name>
    <name evidence="5" type="ORF">E3O49_12975</name>
</gene>
<dbReference type="GO" id="GO:0008080">
    <property type="term" value="F:N-acetyltransferase activity"/>
    <property type="evidence" value="ECO:0007669"/>
    <property type="project" value="InterPro"/>
</dbReference>
<keyword evidence="6" id="KW-1185">Reference proteome</keyword>
<dbReference type="Proteomes" id="UP000297403">
    <property type="component" value="Unassembled WGS sequence"/>
</dbReference>
<dbReference type="Pfam" id="PF00583">
    <property type="entry name" value="Acetyltransf_1"/>
    <property type="match status" value="1"/>
</dbReference>
<evidence type="ECO:0000256" key="2">
    <source>
        <dbReference type="ARBA" id="ARBA00023315"/>
    </source>
</evidence>
<feature type="domain" description="N-acetyltransferase" evidence="4">
    <location>
        <begin position="1"/>
        <end position="153"/>
    </location>
</feature>
<evidence type="ECO:0000313" key="5">
    <source>
        <dbReference type="EMBL" id="TFC43369.1"/>
    </source>
</evidence>
<dbReference type="EMBL" id="SOFY01000070">
    <property type="protein sequence ID" value="TFC43369.1"/>
    <property type="molecule type" value="Genomic_DNA"/>
</dbReference>
<name>A0AAQ2C4P1_9MICO</name>
<dbReference type="InterPro" id="IPR050832">
    <property type="entry name" value="Bact_Acetyltransf"/>
</dbReference>
<keyword evidence="2" id="KW-0012">Acyltransferase</keyword>
<feature type="region of interest" description="Disordered" evidence="3">
    <location>
        <begin position="158"/>
        <end position="185"/>
    </location>
</feature>
<dbReference type="Gene3D" id="3.40.630.30">
    <property type="match status" value="1"/>
</dbReference>
<dbReference type="InterPro" id="IPR006464">
    <property type="entry name" value="AcTrfase_RimI/Ard1"/>
</dbReference>
<keyword evidence="1" id="KW-0808">Transferase</keyword>
<evidence type="ECO:0000313" key="6">
    <source>
        <dbReference type="Proteomes" id="UP000297403"/>
    </source>
</evidence>